<evidence type="ECO:0000313" key="5">
    <source>
        <dbReference type="Proteomes" id="UP000011087"/>
    </source>
</evidence>
<dbReference type="HOGENOM" id="CLU_812473_0_0_1"/>
<reference evidence="4" key="3">
    <citation type="submission" date="2016-03" db="UniProtKB">
        <authorList>
            <consortium name="EnsemblProtists"/>
        </authorList>
    </citation>
    <scope>IDENTIFICATION</scope>
</reference>
<evidence type="ECO:0000256" key="1">
    <source>
        <dbReference type="SAM" id="MobiDB-lite"/>
    </source>
</evidence>
<dbReference type="Proteomes" id="UP000011087">
    <property type="component" value="Unassembled WGS sequence"/>
</dbReference>
<accession>L1J7C4</accession>
<feature type="transmembrane region" description="Helical" evidence="2">
    <location>
        <begin position="131"/>
        <end position="160"/>
    </location>
</feature>
<dbReference type="EnsemblProtists" id="EKX44004">
    <property type="protein sequence ID" value="EKX44004"/>
    <property type="gene ID" value="GUITHDRAFT_140132"/>
</dbReference>
<feature type="region of interest" description="Disordered" evidence="1">
    <location>
        <begin position="1"/>
        <end position="24"/>
    </location>
</feature>
<feature type="transmembrane region" description="Helical" evidence="2">
    <location>
        <begin position="236"/>
        <end position="256"/>
    </location>
</feature>
<sequence>MIQGPNYGSIPTSRKREENLPRREGISKRGTGYLIACLVLVTSIFALAVSTRADEYKMYRRFSNHQSKLLILSSLPKSFQKATLHAGGIEVNQDKEALNVEENSSTSMSYDEIDEEAEKWVQHHPEENKGIVAHMITGMAIGFVGFTCLLYSEIFAVLTVRDMDLNIWSREPKPADLMEREALWAHGFAAKLRPWLSIGGVVAMYVGYLVANIPMCWILVDFGLPSTPDEEDCITSVVFMAFLFIIGTACFIVGLCWSCTRPWAALLLISISVGAHVAMLIDDPYFALLWALISAVLAFYYFQFIPESREDYRHPKNVDFTMSWSSDQAEGTSKHPQSVAYA</sequence>
<name>L1J7C4_GUITC</name>
<dbReference type="KEGG" id="gtt:GUITHDRAFT_140132"/>
<dbReference type="OrthoDB" id="10653832at2759"/>
<reference evidence="3 5" key="1">
    <citation type="journal article" date="2012" name="Nature">
        <title>Algal genomes reveal evolutionary mosaicism and the fate of nucleomorphs.</title>
        <authorList>
            <consortium name="DOE Joint Genome Institute"/>
            <person name="Curtis B.A."/>
            <person name="Tanifuji G."/>
            <person name="Burki F."/>
            <person name="Gruber A."/>
            <person name="Irimia M."/>
            <person name="Maruyama S."/>
            <person name="Arias M.C."/>
            <person name="Ball S.G."/>
            <person name="Gile G.H."/>
            <person name="Hirakawa Y."/>
            <person name="Hopkins J.F."/>
            <person name="Kuo A."/>
            <person name="Rensing S.A."/>
            <person name="Schmutz J."/>
            <person name="Symeonidi A."/>
            <person name="Elias M."/>
            <person name="Eveleigh R.J."/>
            <person name="Herman E.K."/>
            <person name="Klute M.J."/>
            <person name="Nakayama T."/>
            <person name="Obornik M."/>
            <person name="Reyes-Prieto A."/>
            <person name="Armbrust E.V."/>
            <person name="Aves S.J."/>
            <person name="Beiko R.G."/>
            <person name="Coutinho P."/>
            <person name="Dacks J.B."/>
            <person name="Durnford D.G."/>
            <person name="Fast N.M."/>
            <person name="Green B.R."/>
            <person name="Grisdale C.J."/>
            <person name="Hempel F."/>
            <person name="Henrissat B."/>
            <person name="Hoppner M.P."/>
            <person name="Ishida K."/>
            <person name="Kim E."/>
            <person name="Koreny L."/>
            <person name="Kroth P.G."/>
            <person name="Liu Y."/>
            <person name="Malik S.B."/>
            <person name="Maier U.G."/>
            <person name="McRose D."/>
            <person name="Mock T."/>
            <person name="Neilson J.A."/>
            <person name="Onodera N.T."/>
            <person name="Poole A.M."/>
            <person name="Pritham E.J."/>
            <person name="Richards T.A."/>
            <person name="Rocap G."/>
            <person name="Roy S.W."/>
            <person name="Sarai C."/>
            <person name="Schaack S."/>
            <person name="Shirato S."/>
            <person name="Slamovits C.H."/>
            <person name="Spencer D.F."/>
            <person name="Suzuki S."/>
            <person name="Worden A.Z."/>
            <person name="Zauner S."/>
            <person name="Barry K."/>
            <person name="Bell C."/>
            <person name="Bharti A.K."/>
            <person name="Crow J.A."/>
            <person name="Grimwood J."/>
            <person name="Kramer R."/>
            <person name="Lindquist E."/>
            <person name="Lucas S."/>
            <person name="Salamov A."/>
            <person name="McFadden G.I."/>
            <person name="Lane C.E."/>
            <person name="Keeling P.J."/>
            <person name="Gray M.W."/>
            <person name="Grigoriev I.V."/>
            <person name="Archibald J.M."/>
        </authorList>
    </citation>
    <scope>NUCLEOTIDE SEQUENCE</scope>
    <source>
        <strain evidence="3 5">CCMP2712</strain>
    </source>
</reference>
<feature type="transmembrane region" description="Helical" evidence="2">
    <location>
        <begin position="32"/>
        <end position="51"/>
    </location>
</feature>
<evidence type="ECO:0000313" key="3">
    <source>
        <dbReference type="EMBL" id="EKX44004.1"/>
    </source>
</evidence>
<keyword evidence="2" id="KW-0472">Membrane</keyword>
<keyword evidence="2" id="KW-1133">Transmembrane helix</keyword>
<keyword evidence="2" id="KW-0812">Transmembrane</keyword>
<feature type="transmembrane region" description="Helical" evidence="2">
    <location>
        <begin position="195"/>
        <end position="220"/>
    </location>
</feature>
<dbReference type="AlphaFoldDB" id="L1J7C4"/>
<reference evidence="5" key="2">
    <citation type="submission" date="2012-11" db="EMBL/GenBank/DDBJ databases">
        <authorList>
            <person name="Kuo A."/>
            <person name="Curtis B.A."/>
            <person name="Tanifuji G."/>
            <person name="Burki F."/>
            <person name="Gruber A."/>
            <person name="Irimia M."/>
            <person name="Maruyama S."/>
            <person name="Arias M.C."/>
            <person name="Ball S.G."/>
            <person name="Gile G.H."/>
            <person name="Hirakawa Y."/>
            <person name="Hopkins J.F."/>
            <person name="Rensing S.A."/>
            <person name="Schmutz J."/>
            <person name="Symeonidi A."/>
            <person name="Elias M."/>
            <person name="Eveleigh R.J."/>
            <person name="Herman E.K."/>
            <person name="Klute M.J."/>
            <person name="Nakayama T."/>
            <person name="Obornik M."/>
            <person name="Reyes-Prieto A."/>
            <person name="Armbrust E.V."/>
            <person name="Aves S.J."/>
            <person name="Beiko R.G."/>
            <person name="Coutinho P."/>
            <person name="Dacks J.B."/>
            <person name="Durnford D.G."/>
            <person name="Fast N.M."/>
            <person name="Green B.R."/>
            <person name="Grisdale C."/>
            <person name="Hempe F."/>
            <person name="Henrissat B."/>
            <person name="Hoppner M.P."/>
            <person name="Ishida K.-I."/>
            <person name="Kim E."/>
            <person name="Koreny L."/>
            <person name="Kroth P.G."/>
            <person name="Liu Y."/>
            <person name="Malik S.-B."/>
            <person name="Maier U.G."/>
            <person name="McRose D."/>
            <person name="Mock T."/>
            <person name="Neilson J.A."/>
            <person name="Onodera N.T."/>
            <person name="Poole A.M."/>
            <person name="Pritham E.J."/>
            <person name="Richards T.A."/>
            <person name="Rocap G."/>
            <person name="Roy S.W."/>
            <person name="Sarai C."/>
            <person name="Schaack S."/>
            <person name="Shirato S."/>
            <person name="Slamovits C.H."/>
            <person name="Spencer D.F."/>
            <person name="Suzuki S."/>
            <person name="Worden A.Z."/>
            <person name="Zauner S."/>
            <person name="Barry K."/>
            <person name="Bell C."/>
            <person name="Bharti A.K."/>
            <person name="Crow J.A."/>
            <person name="Grimwood J."/>
            <person name="Kramer R."/>
            <person name="Lindquist E."/>
            <person name="Lucas S."/>
            <person name="Salamov A."/>
            <person name="McFadden G.I."/>
            <person name="Lane C.E."/>
            <person name="Keeling P.J."/>
            <person name="Gray M.W."/>
            <person name="Grigoriev I.V."/>
            <person name="Archibald J.M."/>
        </authorList>
    </citation>
    <scope>NUCLEOTIDE SEQUENCE</scope>
    <source>
        <strain evidence="5">CCMP2712</strain>
    </source>
</reference>
<protein>
    <submittedName>
        <fullName evidence="3 4">Uncharacterized protein</fullName>
    </submittedName>
</protein>
<dbReference type="RefSeq" id="XP_005830984.1">
    <property type="nucleotide sequence ID" value="XM_005830927.1"/>
</dbReference>
<organism evidence="3">
    <name type="scientific">Guillardia theta (strain CCMP2712)</name>
    <name type="common">Cryptophyte</name>
    <dbReference type="NCBI Taxonomy" id="905079"/>
    <lineage>
        <taxon>Eukaryota</taxon>
        <taxon>Cryptophyceae</taxon>
        <taxon>Pyrenomonadales</taxon>
        <taxon>Geminigeraceae</taxon>
        <taxon>Guillardia</taxon>
    </lineage>
</organism>
<dbReference type="EMBL" id="JH993007">
    <property type="protein sequence ID" value="EKX44004.1"/>
    <property type="molecule type" value="Genomic_DNA"/>
</dbReference>
<gene>
    <name evidence="3" type="ORF">GUITHDRAFT_140132</name>
</gene>
<dbReference type="PaxDb" id="55529-EKX44004"/>
<feature type="compositionally biased region" description="Basic and acidic residues" evidence="1">
    <location>
        <begin position="14"/>
        <end position="24"/>
    </location>
</feature>
<feature type="transmembrane region" description="Helical" evidence="2">
    <location>
        <begin position="287"/>
        <end position="305"/>
    </location>
</feature>
<proteinExistence type="predicted"/>
<evidence type="ECO:0000256" key="2">
    <source>
        <dbReference type="SAM" id="Phobius"/>
    </source>
</evidence>
<evidence type="ECO:0000313" key="4">
    <source>
        <dbReference type="EnsemblProtists" id="EKX44004"/>
    </source>
</evidence>
<dbReference type="GeneID" id="17300584"/>
<keyword evidence="5" id="KW-1185">Reference proteome</keyword>
<feature type="transmembrane region" description="Helical" evidence="2">
    <location>
        <begin position="263"/>
        <end position="281"/>
    </location>
</feature>